<dbReference type="Proteomes" id="UP000238218">
    <property type="component" value="Unassembled WGS sequence"/>
</dbReference>
<accession>A0ABX5F7R7</accession>
<evidence type="ECO:0000313" key="2">
    <source>
        <dbReference type="Proteomes" id="UP000238218"/>
    </source>
</evidence>
<reference evidence="1 2" key="1">
    <citation type="submission" date="2018-03" db="EMBL/GenBank/DDBJ databases">
        <title>The ancient ancestry and fast evolution of plastids.</title>
        <authorList>
            <person name="Moore K.R."/>
            <person name="Magnabosco C."/>
            <person name="Momper L."/>
            <person name="Gold D.A."/>
            <person name="Bosak T."/>
            <person name="Fournier G.P."/>
        </authorList>
    </citation>
    <scope>NUCLEOTIDE SEQUENCE [LARGE SCALE GENOMIC DNA]</scope>
    <source>
        <strain evidence="1 2">CCALA 015</strain>
    </source>
</reference>
<sequence>MAAKALTQGPLVLIQASGQIQVRNTESRFQRVRMAVYQPRLVDGRKTAAEEPLAVEEAERIVSFRPSSFRLGAGEARSIRYRVLDVSREFYVCSVSASGLTSLRVCSRWPGRAVKPASHGPKQGQP</sequence>
<dbReference type="RefSeq" id="WP_106222511.1">
    <property type="nucleotide sequence ID" value="NZ_PVWP01000009.1"/>
</dbReference>
<proteinExistence type="predicted"/>
<evidence type="ECO:0000313" key="1">
    <source>
        <dbReference type="EMBL" id="PSB36558.1"/>
    </source>
</evidence>
<keyword evidence="2" id="KW-1185">Reference proteome</keyword>
<dbReference type="EMBL" id="PVWP01000009">
    <property type="protein sequence ID" value="PSB36558.1"/>
    <property type="molecule type" value="Genomic_DNA"/>
</dbReference>
<protein>
    <submittedName>
        <fullName evidence="1">Uncharacterized protein</fullName>
    </submittedName>
</protein>
<name>A0ABX5F7R7_9CHRO</name>
<organism evidence="1 2">
    <name type="scientific">Aphanothece cf. minutissima CCALA 015</name>
    <dbReference type="NCBI Taxonomy" id="2107695"/>
    <lineage>
        <taxon>Bacteria</taxon>
        <taxon>Bacillati</taxon>
        <taxon>Cyanobacteriota</taxon>
        <taxon>Cyanophyceae</taxon>
        <taxon>Oscillatoriophycideae</taxon>
        <taxon>Chroococcales</taxon>
        <taxon>Aphanothecaceae</taxon>
        <taxon>Aphanothece</taxon>
    </lineage>
</organism>
<gene>
    <name evidence="1" type="ORF">C7B81_13385</name>
</gene>
<comment type="caution">
    <text evidence="1">The sequence shown here is derived from an EMBL/GenBank/DDBJ whole genome shotgun (WGS) entry which is preliminary data.</text>
</comment>